<feature type="region of interest" description="Disordered" evidence="9">
    <location>
        <begin position="510"/>
        <end position="557"/>
    </location>
</feature>
<keyword evidence="4" id="KW-0547">Nucleotide-binding</keyword>
<evidence type="ECO:0000256" key="8">
    <source>
        <dbReference type="ARBA" id="ARBA00048679"/>
    </source>
</evidence>
<accession>A0A9W8IGB0</accession>
<dbReference type="PROSITE" id="PS50011">
    <property type="entry name" value="PROTEIN_KINASE_DOM"/>
    <property type="match status" value="1"/>
</dbReference>
<gene>
    <name evidence="11" type="primary">AKL1</name>
    <name evidence="11" type="ORF">IWW36_000925</name>
</gene>
<feature type="compositionally biased region" description="Low complexity" evidence="9">
    <location>
        <begin position="1118"/>
        <end position="1131"/>
    </location>
</feature>
<dbReference type="GO" id="GO:0005524">
    <property type="term" value="F:ATP binding"/>
    <property type="evidence" value="ECO:0007669"/>
    <property type="project" value="UniProtKB-KW"/>
</dbReference>
<evidence type="ECO:0000259" key="10">
    <source>
        <dbReference type="PROSITE" id="PS50011"/>
    </source>
</evidence>
<evidence type="ECO:0000256" key="6">
    <source>
        <dbReference type="ARBA" id="ARBA00022840"/>
    </source>
</evidence>
<dbReference type="GO" id="GO:0007015">
    <property type="term" value="P:actin filament organization"/>
    <property type="evidence" value="ECO:0007669"/>
    <property type="project" value="TreeGrafter"/>
</dbReference>
<dbReference type="SMART" id="SM00220">
    <property type="entry name" value="S_TKc"/>
    <property type="match status" value="1"/>
</dbReference>
<evidence type="ECO:0000256" key="5">
    <source>
        <dbReference type="ARBA" id="ARBA00022777"/>
    </source>
</evidence>
<feature type="region of interest" description="Disordered" evidence="9">
    <location>
        <begin position="321"/>
        <end position="489"/>
    </location>
</feature>
<keyword evidence="6" id="KW-0067">ATP-binding</keyword>
<feature type="compositionally biased region" description="Low complexity" evidence="9">
    <location>
        <begin position="588"/>
        <end position="603"/>
    </location>
</feature>
<feature type="compositionally biased region" description="Polar residues" evidence="9">
    <location>
        <begin position="1067"/>
        <end position="1088"/>
    </location>
</feature>
<feature type="region of interest" description="Disordered" evidence="9">
    <location>
        <begin position="661"/>
        <end position="680"/>
    </location>
</feature>
<dbReference type="Proteomes" id="UP001139887">
    <property type="component" value="Unassembled WGS sequence"/>
</dbReference>
<evidence type="ECO:0000256" key="1">
    <source>
        <dbReference type="ARBA" id="ARBA00012513"/>
    </source>
</evidence>
<keyword evidence="5 11" id="KW-0418">Kinase</keyword>
<comment type="catalytic activity">
    <reaction evidence="8">
        <text>L-seryl-[protein] + ATP = O-phospho-L-seryl-[protein] + ADP + H(+)</text>
        <dbReference type="Rhea" id="RHEA:17989"/>
        <dbReference type="Rhea" id="RHEA-COMP:9863"/>
        <dbReference type="Rhea" id="RHEA-COMP:11604"/>
        <dbReference type="ChEBI" id="CHEBI:15378"/>
        <dbReference type="ChEBI" id="CHEBI:29999"/>
        <dbReference type="ChEBI" id="CHEBI:30616"/>
        <dbReference type="ChEBI" id="CHEBI:83421"/>
        <dbReference type="ChEBI" id="CHEBI:456216"/>
        <dbReference type="EC" id="2.7.11.1"/>
    </reaction>
</comment>
<name>A0A9W8IGB0_9FUNG</name>
<dbReference type="AlphaFoldDB" id="A0A9W8IGB0"/>
<comment type="caution">
    <text evidence="11">The sequence shown here is derived from an EMBL/GenBank/DDBJ whole genome shotgun (WGS) entry which is preliminary data.</text>
</comment>
<dbReference type="EMBL" id="JANBUW010000010">
    <property type="protein sequence ID" value="KAJ2851602.1"/>
    <property type="molecule type" value="Genomic_DNA"/>
</dbReference>
<feature type="compositionally biased region" description="Polar residues" evidence="9">
    <location>
        <begin position="1102"/>
        <end position="1117"/>
    </location>
</feature>
<feature type="region of interest" description="Disordered" evidence="9">
    <location>
        <begin position="739"/>
        <end position="762"/>
    </location>
</feature>
<feature type="compositionally biased region" description="Low complexity" evidence="9">
    <location>
        <begin position="1216"/>
        <end position="1233"/>
    </location>
</feature>
<evidence type="ECO:0000256" key="9">
    <source>
        <dbReference type="SAM" id="MobiDB-lite"/>
    </source>
</evidence>
<comment type="catalytic activity">
    <reaction evidence="7">
        <text>L-threonyl-[protein] + ATP = O-phospho-L-threonyl-[protein] + ADP + H(+)</text>
        <dbReference type="Rhea" id="RHEA:46608"/>
        <dbReference type="Rhea" id="RHEA-COMP:11060"/>
        <dbReference type="Rhea" id="RHEA-COMP:11605"/>
        <dbReference type="ChEBI" id="CHEBI:15378"/>
        <dbReference type="ChEBI" id="CHEBI:30013"/>
        <dbReference type="ChEBI" id="CHEBI:30616"/>
        <dbReference type="ChEBI" id="CHEBI:61977"/>
        <dbReference type="ChEBI" id="CHEBI:456216"/>
        <dbReference type="EC" id="2.7.11.1"/>
    </reaction>
</comment>
<feature type="compositionally biased region" description="Polar residues" evidence="9">
    <location>
        <begin position="372"/>
        <end position="388"/>
    </location>
</feature>
<dbReference type="PANTHER" id="PTHR22967:SF57">
    <property type="entry name" value="AUXILIN, ISOFORM A-RELATED"/>
    <property type="match status" value="1"/>
</dbReference>
<dbReference type="Pfam" id="PF00069">
    <property type="entry name" value="Pkinase"/>
    <property type="match status" value="1"/>
</dbReference>
<evidence type="ECO:0000256" key="3">
    <source>
        <dbReference type="ARBA" id="ARBA00022679"/>
    </source>
</evidence>
<dbReference type="InterPro" id="IPR000719">
    <property type="entry name" value="Prot_kinase_dom"/>
</dbReference>
<dbReference type="OrthoDB" id="2018507at2759"/>
<keyword evidence="2 11" id="KW-0723">Serine/threonine-protein kinase</keyword>
<dbReference type="GO" id="GO:0000147">
    <property type="term" value="P:actin cortical patch assembly"/>
    <property type="evidence" value="ECO:0007669"/>
    <property type="project" value="TreeGrafter"/>
</dbReference>
<keyword evidence="3 11" id="KW-0808">Transferase</keyword>
<evidence type="ECO:0000313" key="12">
    <source>
        <dbReference type="Proteomes" id="UP001139887"/>
    </source>
</evidence>
<feature type="compositionally biased region" description="Low complexity" evidence="9">
    <location>
        <begin position="330"/>
        <end position="344"/>
    </location>
</feature>
<dbReference type="EC" id="2.7.11.1" evidence="1"/>
<evidence type="ECO:0000256" key="2">
    <source>
        <dbReference type="ARBA" id="ARBA00022527"/>
    </source>
</evidence>
<feature type="region of interest" description="Disordered" evidence="9">
    <location>
        <begin position="580"/>
        <end position="649"/>
    </location>
</feature>
<dbReference type="InterPro" id="IPR011009">
    <property type="entry name" value="Kinase-like_dom_sf"/>
</dbReference>
<dbReference type="SUPFAM" id="SSF56112">
    <property type="entry name" value="Protein kinase-like (PK-like)"/>
    <property type="match status" value="1"/>
</dbReference>
<dbReference type="PROSITE" id="PS00108">
    <property type="entry name" value="PROTEIN_KINASE_ST"/>
    <property type="match status" value="1"/>
</dbReference>
<feature type="domain" description="Protein kinase" evidence="10">
    <location>
        <begin position="38"/>
        <end position="315"/>
    </location>
</feature>
<feature type="region of interest" description="Disordered" evidence="9">
    <location>
        <begin position="1033"/>
        <end position="1233"/>
    </location>
</feature>
<organism evidence="11 12">
    <name type="scientific">Coemansia brasiliensis</name>
    <dbReference type="NCBI Taxonomy" id="2650707"/>
    <lineage>
        <taxon>Eukaryota</taxon>
        <taxon>Fungi</taxon>
        <taxon>Fungi incertae sedis</taxon>
        <taxon>Zoopagomycota</taxon>
        <taxon>Kickxellomycotina</taxon>
        <taxon>Kickxellomycetes</taxon>
        <taxon>Kickxellales</taxon>
        <taxon>Kickxellaceae</taxon>
        <taxon>Coemansia</taxon>
    </lineage>
</organism>
<feature type="compositionally biased region" description="Polar residues" evidence="9">
    <location>
        <begin position="1039"/>
        <end position="1048"/>
    </location>
</feature>
<evidence type="ECO:0000256" key="7">
    <source>
        <dbReference type="ARBA" id="ARBA00047899"/>
    </source>
</evidence>
<reference evidence="11" key="1">
    <citation type="submission" date="2022-07" db="EMBL/GenBank/DDBJ databases">
        <title>Phylogenomic reconstructions and comparative analyses of Kickxellomycotina fungi.</title>
        <authorList>
            <person name="Reynolds N.K."/>
            <person name="Stajich J.E."/>
            <person name="Barry K."/>
            <person name="Grigoriev I.V."/>
            <person name="Crous P."/>
            <person name="Smith M.E."/>
        </authorList>
    </citation>
    <scope>NUCLEOTIDE SEQUENCE</scope>
    <source>
        <strain evidence="11">NRRL 1566</strain>
    </source>
</reference>
<evidence type="ECO:0000313" key="11">
    <source>
        <dbReference type="EMBL" id="KAJ2851602.1"/>
    </source>
</evidence>
<dbReference type="Gene3D" id="1.10.510.10">
    <property type="entry name" value="Transferase(Phosphotransferase) domain 1"/>
    <property type="match status" value="1"/>
</dbReference>
<sequence>MPLSIADANGASSTENTVADSKGLYTQGTMLQVNEQSCVVKRFLSSGGHANVYLVNMLRDGSPRVLKHIPLAGQPDDDEYRQSVEREIKYMTQLNGHENIVALEAAEITEDGAFILMEQCASDVLSLMNANLKTGLKESLILHIFCDVCKAVAHMHYQQEPLLHRDLKVENILVSNSGEYKLCDFGSATSNLIAPNARLPREQIVRLEEEIQRMTTLEYRAPEMIDLYLQRGVTEKADIWALGVLLYKLCYFRTPFDNASPLAILNAEYFIPASPVYSKELKNIFQMTLREEPRERSNIFTLCSYACSLYGEPCLLENKYTLPQEPSGTQQQGQQQNHQQQQQQHTGLGYISGQPVHQPRRYAASSSRSSSLQRTNADSSRPTSTNSELDSDSIVPMRRGRPPKPAKQNNYSASPSSGSILRPPTNGPTRFGTPTSTGGKLQLSENQAALRSTSRAASKAPAAQNELPLSANSSRANPKPPAASDRSMLQIPSSPLPIAAEALRSAPIHRSESSDNALGIFPRDYEPSSAELDGDGDKALGSKKTRQMRMSVKAPDGRESLSADFVQGAVFGSARRSSVLRRNPSVLSSTSSSSRTSRFGGSSDYHGATARSSTAEISDDAPLAPPPGRKSTSSNAVSLPKETPAEAEASAAISLPEFVCQPLPPPPLSPAAKDAKDAKAAEDSALQAALVTPLSLGNASPLTTEAEGLIDSNDGLAEPSDASEADNALLASRLSTILESGNDDSRPPSGLPTTLQRQQREPVKSIYEMTLDKLENDMRYSVLFDDQPLFNNAKAKYAAQRSSVYQGSGVFDAGQYTQDAQSNWHEISPSVMNSMLDKRDQLSRQSGNDGIISDELDIDAVLQQAEARNRQKLIAQNNRRSMYITGELTDSSNILTEDVEDNMRVLSDDEIEALLQKMDMYNRELMSEQQKWQQASVGSKENRASVDMKSLSRIIEHANDQMLRSEQTAPGGILQNVISAAKLTFGKPSVDASDLATGTLPSAAVASKPLATNGDSKDTAVTLEDMDVEAPVAAGSVDSKPTNATDASTAVPESPLVPDSPVETDAKSPSQSSNTAPKQPNEISSTAVPESPVLPSPPMTTDGPSSQSRQLPPAQQTSIPSVAAVSPTASSGNSPSGAVKTPQPSKIPRLPRMRSDLSARTSKPSAADPLAEARARLKKKQSSPMLTTAKLEPNASNGPTKSLHPSEPIPPIQRIAAVSVPSPSKAAPKSKPVKSVRNLVAMFEKP</sequence>
<dbReference type="GO" id="GO:0005737">
    <property type="term" value="C:cytoplasm"/>
    <property type="evidence" value="ECO:0007669"/>
    <property type="project" value="TreeGrafter"/>
</dbReference>
<evidence type="ECO:0000256" key="4">
    <source>
        <dbReference type="ARBA" id="ARBA00022741"/>
    </source>
</evidence>
<feature type="compositionally biased region" description="Polar residues" evidence="9">
    <location>
        <begin position="407"/>
        <end position="419"/>
    </location>
</feature>
<dbReference type="PANTHER" id="PTHR22967">
    <property type="entry name" value="SERINE/THREONINE PROTEIN KINASE"/>
    <property type="match status" value="1"/>
</dbReference>
<dbReference type="GO" id="GO:0004674">
    <property type="term" value="F:protein serine/threonine kinase activity"/>
    <property type="evidence" value="ECO:0007669"/>
    <property type="project" value="UniProtKB-KW"/>
</dbReference>
<protein>
    <recommendedName>
        <fullName evidence="1">non-specific serine/threonine protein kinase</fullName>
        <ecNumber evidence="1">2.7.11.1</ecNumber>
    </recommendedName>
</protein>
<dbReference type="InterPro" id="IPR008271">
    <property type="entry name" value="Ser/Thr_kinase_AS"/>
</dbReference>
<proteinExistence type="predicted"/>
<feature type="compositionally biased region" description="Low complexity" evidence="9">
    <location>
        <begin position="361"/>
        <end position="371"/>
    </location>
</feature>
<keyword evidence="12" id="KW-1185">Reference proteome</keyword>
<feature type="compositionally biased region" description="Polar residues" evidence="9">
    <location>
        <begin position="432"/>
        <end position="456"/>
    </location>
</feature>